<proteinExistence type="predicted"/>
<evidence type="ECO:0000313" key="3">
    <source>
        <dbReference type="Proteomes" id="UP000054350"/>
    </source>
</evidence>
<protein>
    <submittedName>
        <fullName evidence="2">Uncharacterized protein</fullName>
    </submittedName>
</protein>
<dbReference type="VEuPathDB" id="FungiDB:AMAG_19844"/>
<keyword evidence="1" id="KW-0812">Transmembrane</keyword>
<dbReference type="EMBL" id="GG745355">
    <property type="protein sequence ID" value="KNE68081.1"/>
    <property type="molecule type" value="Genomic_DNA"/>
</dbReference>
<keyword evidence="1" id="KW-1133">Transmembrane helix</keyword>
<dbReference type="Proteomes" id="UP000054350">
    <property type="component" value="Unassembled WGS sequence"/>
</dbReference>
<evidence type="ECO:0000313" key="2">
    <source>
        <dbReference type="EMBL" id="KNE68081.1"/>
    </source>
</evidence>
<accession>A0A0L0SZZ9</accession>
<dbReference type="AlphaFoldDB" id="A0A0L0SZZ9"/>
<sequence length="75" mass="7949">MPAQPAARQLHRRALALAAVAAESRAEQVADSASTAWAPFVGVVLFVTVGGGAVAMAAMRVRRRRQVPLDERVLV</sequence>
<gene>
    <name evidence="2" type="ORF">AMAG_19844</name>
</gene>
<feature type="transmembrane region" description="Helical" evidence="1">
    <location>
        <begin position="36"/>
        <end position="59"/>
    </location>
</feature>
<reference evidence="3" key="2">
    <citation type="submission" date="2009-11" db="EMBL/GenBank/DDBJ databases">
        <title>The Genome Sequence of Allomyces macrogynus strain ATCC 38327.</title>
        <authorList>
            <consortium name="The Broad Institute Genome Sequencing Platform"/>
            <person name="Russ C."/>
            <person name="Cuomo C."/>
            <person name="Shea T."/>
            <person name="Young S.K."/>
            <person name="Zeng Q."/>
            <person name="Koehrsen M."/>
            <person name="Haas B."/>
            <person name="Borodovsky M."/>
            <person name="Guigo R."/>
            <person name="Alvarado L."/>
            <person name="Berlin A."/>
            <person name="Borenstein D."/>
            <person name="Chen Z."/>
            <person name="Engels R."/>
            <person name="Freedman E."/>
            <person name="Gellesch M."/>
            <person name="Goldberg J."/>
            <person name="Griggs A."/>
            <person name="Gujja S."/>
            <person name="Heiman D."/>
            <person name="Hepburn T."/>
            <person name="Howarth C."/>
            <person name="Jen D."/>
            <person name="Larson L."/>
            <person name="Lewis B."/>
            <person name="Mehta T."/>
            <person name="Park D."/>
            <person name="Pearson M."/>
            <person name="Roberts A."/>
            <person name="Saif S."/>
            <person name="Shenoy N."/>
            <person name="Sisk P."/>
            <person name="Stolte C."/>
            <person name="Sykes S."/>
            <person name="Walk T."/>
            <person name="White J."/>
            <person name="Yandava C."/>
            <person name="Burger G."/>
            <person name="Gray M.W."/>
            <person name="Holland P.W.H."/>
            <person name="King N."/>
            <person name="Lang F.B.F."/>
            <person name="Roger A.J."/>
            <person name="Ruiz-Trillo I."/>
            <person name="Lander E."/>
            <person name="Nusbaum C."/>
        </authorList>
    </citation>
    <scope>NUCLEOTIDE SEQUENCE [LARGE SCALE GENOMIC DNA]</scope>
    <source>
        <strain evidence="3">ATCC 38327</strain>
    </source>
</reference>
<reference evidence="2 3" key="1">
    <citation type="submission" date="2009-11" db="EMBL/GenBank/DDBJ databases">
        <title>Annotation of Allomyces macrogynus ATCC 38327.</title>
        <authorList>
            <consortium name="The Broad Institute Genome Sequencing Platform"/>
            <person name="Russ C."/>
            <person name="Cuomo C."/>
            <person name="Burger G."/>
            <person name="Gray M.W."/>
            <person name="Holland P.W.H."/>
            <person name="King N."/>
            <person name="Lang F.B.F."/>
            <person name="Roger A.J."/>
            <person name="Ruiz-Trillo I."/>
            <person name="Young S.K."/>
            <person name="Zeng Q."/>
            <person name="Gargeya S."/>
            <person name="Fitzgerald M."/>
            <person name="Haas B."/>
            <person name="Abouelleil A."/>
            <person name="Alvarado L."/>
            <person name="Arachchi H.M."/>
            <person name="Berlin A."/>
            <person name="Chapman S.B."/>
            <person name="Gearin G."/>
            <person name="Goldberg J."/>
            <person name="Griggs A."/>
            <person name="Gujja S."/>
            <person name="Hansen M."/>
            <person name="Heiman D."/>
            <person name="Howarth C."/>
            <person name="Larimer J."/>
            <person name="Lui A."/>
            <person name="MacDonald P.J.P."/>
            <person name="McCowen C."/>
            <person name="Montmayeur A."/>
            <person name="Murphy C."/>
            <person name="Neiman D."/>
            <person name="Pearson M."/>
            <person name="Priest M."/>
            <person name="Roberts A."/>
            <person name="Saif S."/>
            <person name="Shea T."/>
            <person name="Sisk P."/>
            <person name="Stolte C."/>
            <person name="Sykes S."/>
            <person name="Wortman J."/>
            <person name="Nusbaum C."/>
            <person name="Birren B."/>
        </authorList>
    </citation>
    <scope>NUCLEOTIDE SEQUENCE [LARGE SCALE GENOMIC DNA]</scope>
    <source>
        <strain evidence="2 3">ATCC 38327</strain>
    </source>
</reference>
<evidence type="ECO:0000256" key="1">
    <source>
        <dbReference type="SAM" id="Phobius"/>
    </source>
</evidence>
<organism evidence="2 3">
    <name type="scientific">Allomyces macrogynus (strain ATCC 38327)</name>
    <name type="common">Allomyces javanicus var. macrogynus</name>
    <dbReference type="NCBI Taxonomy" id="578462"/>
    <lineage>
        <taxon>Eukaryota</taxon>
        <taxon>Fungi</taxon>
        <taxon>Fungi incertae sedis</taxon>
        <taxon>Blastocladiomycota</taxon>
        <taxon>Blastocladiomycetes</taxon>
        <taxon>Blastocladiales</taxon>
        <taxon>Blastocladiaceae</taxon>
        <taxon>Allomyces</taxon>
    </lineage>
</organism>
<keyword evidence="1" id="KW-0472">Membrane</keyword>
<name>A0A0L0SZZ9_ALLM3</name>
<keyword evidence="3" id="KW-1185">Reference proteome</keyword>